<dbReference type="PANTHER" id="PTHR10398">
    <property type="entry name" value="AFADIN"/>
    <property type="match status" value="1"/>
</dbReference>
<feature type="region of interest" description="Disordered" evidence="2">
    <location>
        <begin position="161"/>
        <end position="206"/>
    </location>
</feature>
<feature type="compositionally biased region" description="Basic and acidic residues" evidence="2">
    <location>
        <begin position="2236"/>
        <end position="2255"/>
    </location>
</feature>
<accession>A0A8S9X8M4</accession>
<dbReference type="SUPFAM" id="SSF49879">
    <property type="entry name" value="SMAD/FHA domain"/>
    <property type="match status" value="1"/>
</dbReference>
<dbReference type="InterPro" id="IPR002710">
    <property type="entry name" value="Dilute_dom"/>
</dbReference>
<keyword evidence="7" id="KW-1185">Reference proteome</keyword>
<feature type="compositionally biased region" description="Polar residues" evidence="2">
    <location>
        <begin position="1902"/>
        <end position="1926"/>
    </location>
</feature>
<dbReference type="SMART" id="SM00314">
    <property type="entry name" value="RA"/>
    <property type="match status" value="2"/>
</dbReference>
<feature type="compositionally biased region" description="Polar residues" evidence="2">
    <location>
        <begin position="2501"/>
        <end position="2512"/>
    </location>
</feature>
<evidence type="ECO:0000313" key="6">
    <source>
        <dbReference type="EMBL" id="KAF6205342.1"/>
    </source>
</evidence>
<feature type="compositionally biased region" description="Pro residues" evidence="2">
    <location>
        <begin position="2174"/>
        <end position="2184"/>
    </location>
</feature>
<protein>
    <recommendedName>
        <fullName evidence="8">Afadin</fullName>
    </recommendedName>
</protein>
<reference evidence="6" key="1">
    <citation type="journal article" date="2021" name="Mol. Ecol. Resour.">
        <title>Apolygus lucorum genome provides insights into omnivorousness and mesophyll feeding.</title>
        <authorList>
            <person name="Liu Y."/>
            <person name="Liu H."/>
            <person name="Wang H."/>
            <person name="Huang T."/>
            <person name="Liu B."/>
            <person name="Yang B."/>
            <person name="Yin L."/>
            <person name="Li B."/>
            <person name="Zhang Y."/>
            <person name="Zhang S."/>
            <person name="Jiang F."/>
            <person name="Zhang X."/>
            <person name="Ren Y."/>
            <person name="Wang B."/>
            <person name="Wang S."/>
            <person name="Lu Y."/>
            <person name="Wu K."/>
            <person name="Fan W."/>
            <person name="Wang G."/>
        </authorList>
    </citation>
    <scope>NUCLEOTIDE SEQUENCE</scope>
    <source>
        <strain evidence="6">12Hb</strain>
    </source>
</reference>
<dbReference type="InterPro" id="IPR036034">
    <property type="entry name" value="PDZ_sf"/>
</dbReference>
<dbReference type="PANTHER" id="PTHR10398:SF2">
    <property type="entry name" value="AFADIN"/>
    <property type="match status" value="1"/>
</dbReference>
<feature type="domain" description="PDZ" evidence="3">
    <location>
        <begin position="1021"/>
        <end position="1106"/>
    </location>
</feature>
<dbReference type="GO" id="GO:0005911">
    <property type="term" value="C:cell-cell junction"/>
    <property type="evidence" value="ECO:0007669"/>
    <property type="project" value="InterPro"/>
</dbReference>
<feature type="domain" description="Ras-associating" evidence="4">
    <location>
        <begin position="63"/>
        <end position="157"/>
    </location>
</feature>
<feature type="compositionally biased region" description="Basic and acidic residues" evidence="2">
    <location>
        <begin position="508"/>
        <end position="534"/>
    </location>
</feature>
<dbReference type="InterPro" id="IPR000159">
    <property type="entry name" value="RA_dom"/>
</dbReference>
<dbReference type="Gene3D" id="2.30.42.10">
    <property type="match status" value="1"/>
</dbReference>
<dbReference type="Proteomes" id="UP000466442">
    <property type="component" value="Linkage Group LG9"/>
</dbReference>
<dbReference type="CDD" id="cd22711">
    <property type="entry name" value="FHA_AFDN"/>
    <property type="match status" value="1"/>
</dbReference>
<evidence type="ECO:0008006" key="8">
    <source>
        <dbReference type="Google" id="ProtNLM"/>
    </source>
</evidence>
<dbReference type="InterPro" id="IPR029071">
    <property type="entry name" value="Ubiquitin-like_domsf"/>
</dbReference>
<dbReference type="InterPro" id="IPR008984">
    <property type="entry name" value="SMAD_FHA_dom_sf"/>
</dbReference>
<dbReference type="InterPro" id="IPR037977">
    <property type="entry name" value="CBD_Afadin"/>
</dbReference>
<dbReference type="InterPro" id="IPR028842">
    <property type="entry name" value="Afadin"/>
</dbReference>
<dbReference type="PROSITE" id="PS50200">
    <property type="entry name" value="RA"/>
    <property type="match status" value="2"/>
</dbReference>
<feature type="compositionally biased region" description="Basic and acidic residues" evidence="2">
    <location>
        <begin position="2646"/>
        <end position="2662"/>
    </location>
</feature>
<dbReference type="SUPFAM" id="SSF50156">
    <property type="entry name" value="PDZ domain-like"/>
    <property type="match status" value="1"/>
</dbReference>
<feature type="compositionally biased region" description="Polar residues" evidence="2">
    <location>
        <begin position="535"/>
        <end position="558"/>
    </location>
</feature>
<dbReference type="GO" id="GO:0007155">
    <property type="term" value="P:cell adhesion"/>
    <property type="evidence" value="ECO:0007669"/>
    <property type="project" value="UniProtKB-KW"/>
</dbReference>
<dbReference type="CDD" id="cd01782">
    <property type="entry name" value="RA1_Afadin"/>
    <property type="match status" value="1"/>
</dbReference>
<dbReference type="CDD" id="cd06789">
    <property type="entry name" value="PDZ_AFDN-like"/>
    <property type="match status" value="1"/>
</dbReference>
<dbReference type="EMBL" id="WIXP02000009">
    <property type="protein sequence ID" value="KAF6205342.1"/>
    <property type="molecule type" value="Genomic_DNA"/>
</dbReference>
<feature type="region of interest" description="Disordered" evidence="2">
    <location>
        <begin position="1863"/>
        <end position="1995"/>
    </location>
</feature>
<feature type="compositionally biased region" description="Polar residues" evidence="2">
    <location>
        <begin position="2404"/>
        <end position="2414"/>
    </location>
</feature>
<dbReference type="InterPro" id="IPR000253">
    <property type="entry name" value="FHA_dom"/>
</dbReference>
<feature type="domain" description="Dilute" evidence="5">
    <location>
        <begin position="676"/>
        <end position="917"/>
    </location>
</feature>
<feature type="compositionally biased region" description="Polar residues" evidence="2">
    <location>
        <begin position="2348"/>
        <end position="2368"/>
    </location>
</feature>
<feature type="compositionally biased region" description="Polar residues" evidence="2">
    <location>
        <begin position="2665"/>
        <end position="2679"/>
    </location>
</feature>
<feature type="region of interest" description="Disordered" evidence="2">
    <location>
        <begin position="2641"/>
        <end position="2679"/>
    </location>
</feature>
<dbReference type="FunFam" id="3.10.20.90:FF:000033">
    <property type="entry name" value="afadin isoform X1"/>
    <property type="match status" value="1"/>
</dbReference>
<feature type="compositionally biased region" description="Polar residues" evidence="2">
    <location>
        <begin position="583"/>
        <end position="596"/>
    </location>
</feature>
<feature type="compositionally biased region" description="Pro residues" evidence="2">
    <location>
        <begin position="2547"/>
        <end position="2559"/>
    </location>
</feature>
<feature type="compositionally biased region" description="Low complexity" evidence="2">
    <location>
        <begin position="2513"/>
        <end position="2536"/>
    </location>
</feature>
<dbReference type="SUPFAM" id="SSF54236">
    <property type="entry name" value="Ubiquitin-like"/>
    <property type="match status" value="2"/>
</dbReference>
<dbReference type="SMART" id="SM00228">
    <property type="entry name" value="PDZ"/>
    <property type="match status" value="1"/>
</dbReference>
<dbReference type="Pfam" id="PF00498">
    <property type="entry name" value="FHA"/>
    <property type="match status" value="1"/>
</dbReference>
<feature type="compositionally biased region" description="Basic and acidic residues" evidence="2">
    <location>
        <begin position="2101"/>
        <end position="2122"/>
    </location>
</feature>
<feature type="compositionally biased region" description="Polar residues" evidence="2">
    <location>
        <begin position="2478"/>
        <end position="2488"/>
    </location>
</feature>
<feature type="region of interest" description="Disordered" evidence="2">
    <location>
        <begin position="2386"/>
        <end position="2434"/>
    </location>
</feature>
<dbReference type="Gene3D" id="2.60.200.20">
    <property type="match status" value="1"/>
</dbReference>
<feature type="compositionally biased region" description="Low complexity" evidence="2">
    <location>
        <begin position="1951"/>
        <end position="1964"/>
    </location>
</feature>
<dbReference type="CDD" id="cd15471">
    <property type="entry name" value="Myo5p-like_CBD_afadin"/>
    <property type="match status" value="1"/>
</dbReference>
<feature type="region of interest" description="Disordered" evidence="2">
    <location>
        <begin position="2473"/>
        <end position="2564"/>
    </location>
</feature>
<feature type="compositionally biased region" description="Basic residues" evidence="2">
    <location>
        <begin position="172"/>
        <end position="184"/>
    </location>
</feature>
<feature type="region of interest" description="Disordered" evidence="2">
    <location>
        <begin position="2014"/>
        <end position="2255"/>
    </location>
</feature>
<proteinExistence type="predicted"/>
<feature type="region of interest" description="Disordered" evidence="2">
    <location>
        <begin position="1815"/>
        <end position="1849"/>
    </location>
</feature>
<feature type="compositionally biased region" description="Low complexity" evidence="2">
    <location>
        <begin position="1355"/>
        <end position="1369"/>
    </location>
</feature>
<dbReference type="OrthoDB" id="6260541at2759"/>
<dbReference type="Pfam" id="PF01843">
    <property type="entry name" value="DIL"/>
    <property type="match status" value="1"/>
</dbReference>
<evidence type="ECO:0000256" key="1">
    <source>
        <dbReference type="ARBA" id="ARBA00022889"/>
    </source>
</evidence>
<feature type="region of interest" description="Disordered" evidence="2">
    <location>
        <begin position="1355"/>
        <end position="1396"/>
    </location>
</feature>
<feature type="domain" description="Ras-associating" evidence="4">
    <location>
        <begin position="256"/>
        <end position="363"/>
    </location>
</feature>
<dbReference type="SMART" id="SM01132">
    <property type="entry name" value="DIL"/>
    <property type="match status" value="1"/>
</dbReference>
<evidence type="ECO:0000313" key="7">
    <source>
        <dbReference type="Proteomes" id="UP000466442"/>
    </source>
</evidence>
<comment type="caution">
    <text evidence="6">The sequence shown here is derived from an EMBL/GenBank/DDBJ whole genome shotgun (WGS) entry which is preliminary data.</text>
</comment>
<name>A0A8S9X8M4_APOLU</name>
<keyword evidence="1" id="KW-0130">Cell adhesion</keyword>
<feature type="region of interest" description="Disordered" evidence="2">
    <location>
        <begin position="2312"/>
        <end position="2368"/>
    </location>
</feature>
<organism evidence="6 7">
    <name type="scientific">Apolygus lucorum</name>
    <name type="common">Small green plant bug</name>
    <name type="synonym">Lygocoris lucorum</name>
    <dbReference type="NCBI Taxonomy" id="248454"/>
    <lineage>
        <taxon>Eukaryota</taxon>
        <taxon>Metazoa</taxon>
        <taxon>Ecdysozoa</taxon>
        <taxon>Arthropoda</taxon>
        <taxon>Hexapoda</taxon>
        <taxon>Insecta</taxon>
        <taxon>Pterygota</taxon>
        <taxon>Neoptera</taxon>
        <taxon>Paraneoptera</taxon>
        <taxon>Hemiptera</taxon>
        <taxon>Heteroptera</taxon>
        <taxon>Panheteroptera</taxon>
        <taxon>Cimicomorpha</taxon>
        <taxon>Miridae</taxon>
        <taxon>Mirini</taxon>
        <taxon>Apolygus</taxon>
    </lineage>
</organism>
<feature type="compositionally biased region" description="Basic and acidic residues" evidence="2">
    <location>
        <begin position="2386"/>
        <end position="2402"/>
    </location>
</feature>
<dbReference type="GO" id="GO:0007165">
    <property type="term" value="P:signal transduction"/>
    <property type="evidence" value="ECO:0007669"/>
    <property type="project" value="InterPro"/>
</dbReference>
<sequence>MRFLPSGYLLDGILHQDAKMNQEMAMVMRKNEEREALRSVIAQWNANRLDLFELSEPNQDLEFHGVMRFYFQDSGQKVATKCIRVASDATTTVVIETLIEKFRPDMRMLSIPEYALYEIHENGEERRLEPEEKPLLVQLNWHKDDREGRFLLRRIDDKTNMPETFQEGGSSFRRKLSKREKKQLKKQEKMNRLKSTSGTPNDENDAGVAEKLYTELPETSFTRSISNPEAVMRRRRQQKLEKKLQQFRSKDGGPDTGGTLKIYGEALCRDVPYKTLLLSIGDTAAQVVKEMLMKYGLDKEEPIHYCLVQVNTAIDEVKDVPGNNNTINNREYILDDDECPLAILMNHPMSRGSIMFHVRRRPADYHPRKRKKKPQGKWGQPNELLDYRYEEGVDRLPFFLELNPDGSDIGGGTAKRYRLQPNVTEVGSERGSPHGHGQSLQLFGPNIQPRHCVIAHTEGIVTVTPCSRDAETYVNGQRIYETTILQNGATVKFGRIHTFRFLDPCHEERTRNRHDSSRSPHDYSYDRQSAREETSSLSVGNGPTTTSTPSANPLNYETTFDVDGNVETRSTSSQGKQEDTRSQRSISSSREGNRLSNYDRYPRGTDPILPAVLEIREETEEALLHAIITDLEPSSPAFKLAPSYTLYLIARYRASTHYRPELTPTERAHRLTLMLARVAAMIHHVIQERYCDVKGLAMWLANASELLHFLKCDRHISAFSLDAQDTLADAVQIGFRHLVACLQGELSAVMPSFLSDRDDLSHDPEDSSTASVLGVLSSAMNLLRWCRVNAALTIQLFSQLFYYINVWAFNRVVAPNSIYCSRTWGLRLKARLAQIEVWAERQGLELAADCHLARLMQAAHLLQAPKYTCDDLAALSSTCFKLNSLQLRALLQRYQPSPDEPRIPHDIVDNVVRVAENLADELARSDGREVRLEEDPELALSFLLPDDGYSCEVVRGVPPGLVDFVAPLQQAGLCRLTAQPTSNGLWTVYMGPVNSMMRSPSAMSNRSSGFVPTQHEPEVQIIKLHKSNNGMGLSIVAAKGAGQDRLGIYIKSVVKGGAADADGRLQAGDQLLKVDGQSLVGITQEKAAEYLVRTGPIVTLEVAKQGAIYHGLATLLSQPSPVMARAPTAQYSMVMDKPGLPKSVSLSSFRERSFAPSTFEYDFQGEPPYYCGPPPRPGSPTILRLNVPIITTTPPPPDVPVTPITPNNYLSVPVHNPNCYKVPRKVGSNLREDIFQEHQARLINSDSDDASAFLYRIAHEPEKIDIIRCPMKRDDPAPDWLNLSLERAQQPPPPGRWYPLSHAKPWKSDIYLTKSGEWKLLGLDTVEDATFQKVKDSPPIQRSKSADDLLEHNFGSSSSECGCNNNSLSPKSTDSSDPSAPKEEPQISTEVNDDSKLTKEERLKALKELDEIVNGMEKITEFAHKNFSAETSKNMENFFVPIPPINHTSSKHLEAPILIPGATDSSTSGSSNDGDFEYGSGRVAALAKLFSQMGEAGIIRGKGGKFVRDRYKSEPSINVSDSEMSPRAGDIILPPEAFMTEHVDCELILNGNGLRPVGFSMDRLIDIGHEIIIKEIKPEMAQLTRIDPESSATWTQTSPKKEPISDNGVTASAEVLKTLMESPNRIISPKLSPKSSPVFVRRKAPLLDPNRKSISVDEIEMRKRSNSSAFHKHYSLVELINFDKLNTTGVEVNEEANNQKKAESSSNFCTSETIHRMYNGHSSRDIRRWMSVDDSVRSLGWTEKLKEKDRLDFGGSKDVLHKKCKLDAIKGRKTRRLKKLELQRSFVVSPVKLGHLGRSEDPNILRMSERDLPSRVLSEQQNQPGRGQLPPHTPQMISSKSVPSLNTGSHELERPVMNMNQTVIGNSTMPRPNHEVFNPGYSRTSSTNSIPQKSYDGPPHPNQHQIRSRSSQNLADQRQPVLPNNHTNHRPPPAGNLPNNYPSHQPPYAGQQQPANHYQQHQPPLNIMHHQGPPPHPGYHHHPQQPQQQQQNSPVADNGERFYQNLSIYRNQDVIPNGYIPPQNGIGRGKMPSPQDERIPVNSVNKMQTNLRGSQSSLQSRSTSDGTNQVRDRPASAYLPNNYHGQLPPQGMPGRSQSSRDMLRQEAKIQEMTEEVRRREMRVTSPQHRPQVPQAGGIVGSPIQNSPLRYPAGYPEGGSYTASRIPHQPEYADSPPPPPPPPTATHPLYQPAGPQMRPDSRYAASGSDPPRGSYYPSPGNQQDKQQYYYHGTNPWQREEKEREAERRRNAARHWRDQQISELISLPQRNAQQEEHLRALKLEREFDRRAEELEEDEEEDQETAERVQGLLRVAQQNDERRSLRGPSQLTNQNPPNQIISPPPSQPPQLNGSANRTPLSSQVPTYNTASAEEKARLQRLKDLKMKQAEVEAERMKKKQEEEMRSQGLQPVSSYQLSSRTQVNSTSSTTTRTASATSNLRLDNLVINTPAATNNHYHNNNGYSSSQASPAGQRLDMMIGQSPNGNGNGNLSAPPPPERGSSFAIMSQAQSQSVCSPTTTSPNSTPNNNNNNIMSTPTTATAKRVSFQDPTPPPAPSNPAPPLDNIREDPNHFINEAENMLASPTSPETPFTGNTPGVIGAQEVYRDPRTRRLAAQEHQKMMLKGPGVPEQLSFKEKMKMFAMETGEDATPKDKVKISRAQRDIDNIGSPTSPNNNSSAHGN</sequence>
<evidence type="ECO:0000259" key="5">
    <source>
        <dbReference type="PROSITE" id="PS51126"/>
    </source>
</evidence>
<dbReference type="PROSITE" id="PS50106">
    <property type="entry name" value="PDZ"/>
    <property type="match status" value="1"/>
</dbReference>
<feature type="region of interest" description="Disordered" evidence="2">
    <location>
        <begin position="508"/>
        <end position="602"/>
    </location>
</feature>
<feature type="compositionally biased region" description="Polar residues" evidence="2">
    <location>
        <begin position="1835"/>
        <end position="1849"/>
    </location>
</feature>
<dbReference type="Gene3D" id="3.10.20.90">
    <property type="entry name" value="Phosphatidylinositol 3-kinase Catalytic Subunit, Chain A, domain 1"/>
    <property type="match status" value="2"/>
</dbReference>
<evidence type="ECO:0000259" key="4">
    <source>
        <dbReference type="PROSITE" id="PS50200"/>
    </source>
</evidence>
<dbReference type="Pfam" id="PF00788">
    <property type="entry name" value="RA"/>
    <property type="match status" value="2"/>
</dbReference>
<evidence type="ECO:0000256" key="2">
    <source>
        <dbReference type="SAM" id="MobiDB-lite"/>
    </source>
</evidence>
<feature type="compositionally biased region" description="Low complexity" evidence="2">
    <location>
        <begin position="2415"/>
        <end position="2434"/>
    </location>
</feature>
<dbReference type="CDD" id="cd01781">
    <property type="entry name" value="RA2_Afadin"/>
    <property type="match status" value="1"/>
</dbReference>
<dbReference type="FunFam" id="2.30.42.10:FF:000032">
    <property type="entry name" value="Afadin isoform A"/>
    <property type="match status" value="1"/>
</dbReference>
<evidence type="ECO:0000259" key="3">
    <source>
        <dbReference type="PROSITE" id="PS50106"/>
    </source>
</evidence>
<dbReference type="SMART" id="SM00240">
    <property type="entry name" value="FHA"/>
    <property type="match status" value="1"/>
</dbReference>
<feature type="compositionally biased region" description="Low complexity" evidence="2">
    <location>
        <begin position="2051"/>
        <end position="2067"/>
    </location>
</feature>
<dbReference type="Pfam" id="PF00595">
    <property type="entry name" value="PDZ"/>
    <property type="match status" value="1"/>
</dbReference>
<dbReference type="PROSITE" id="PS51126">
    <property type="entry name" value="DILUTE"/>
    <property type="match status" value="1"/>
</dbReference>
<feature type="compositionally biased region" description="Polar residues" evidence="2">
    <location>
        <begin position="1881"/>
        <end position="1892"/>
    </location>
</feature>
<gene>
    <name evidence="6" type="ORF">GE061_019513</name>
</gene>
<dbReference type="InterPro" id="IPR001478">
    <property type="entry name" value="PDZ"/>
</dbReference>